<feature type="compositionally biased region" description="Polar residues" evidence="9">
    <location>
        <begin position="234"/>
        <end position="246"/>
    </location>
</feature>
<feature type="compositionally biased region" description="Polar residues" evidence="9">
    <location>
        <begin position="194"/>
        <end position="211"/>
    </location>
</feature>
<reference evidence="10" key="3">
    <citation type="submission" date="2025-09" db="UniProtKB">
        <authorList>
            <consortium name="Ensembl"/>
        </authorList>
    </citation>
    <scope>IDENTIFICATION</scope>
</reference>
<dbReference type="OMA" id="TIQAYKG"/>
<dbReference type="EMBL" id="AAQR03006277">
    <property type="status" value="NOT_ANNOTATED_CDS"/>
    <property type="molecule type" value="Genomic_DNA"/>
</dbReference>
<dbReference type="AlphaFoldDB" id="H0XN21"/>
<comment type="subcellular location">
    <subcellularLocation>
        <location evidence="1">Cytoplasm</location>
    </subcellularLocation>
</comment>
<evidence type="ECO:0000256" key="4">
    <source>
        <dbReference type="ARBA" id="ARBA00016432"/>
    </source>
</evidence>
<comment type="function">
    <text evidence="8">Potential NADPH-dependent oxidoreductase. May be involved in the regulation of neuronal survival, differentiation and axonal outgrowth.</text>
</comment>
<comment type="subunit">
    <text evidence="3">Interacts with NELFB, NOL12 and PRNP.</text>
</comment>
<evidence type="ECO:0000256" key="3">
    <source>
        <dbReference type="ARBA" id="ARBA00011791"/>
    </source>
</evidence>
<sequence length="306" mass="33427">MASRQPEVPVTLEPSGPLGKMSLPIGIYRRALSYDDALEDPTPMTPPPSDMGSIPWKPVIPERKYQHLAKVEEGEASVSSPAMTLSSAIDSTDKIPVVKAKATHVIMNSLITKQTQESIQRFEQQAGLRDAGYTPHKGLTTEESKYLRVAEALHKLKLQSGEITKEEKQPVSAQSTPSSTPHSSPKHRPRGWFTSGSSTALPGPNPSTMDSGSGDKDRNPSDKWSFFGPRSLQKYDSGSFATQAYQGAQKPSPMELIRAQATRMAEDPASFKPPKMDIPGMEGKKQPPRTHNLKPRDLNVLTPTGF</sequence>
<keyword evidence="5" id="KW-0963">Cytoplasm</keyword>
<dbReference type="GO" id="GO:0005737">
    <property type="term" value="C:cytoplasm"/>
    <property type="evidence" value="ECO:0007669"/>
    <property type="project" value="UniProtKB-SubCell"/>
</dbReference>
<feature type="region of interest" description="Disordered" evidence="9">
    <location>
        <begin position="38"/>
        <end position="57"/>
    </location>
</feature>
<dbReference type="InParanoid" id="H0XN21"/>
<evidence type="ECO:0000256" key="7">
    <source>
        <dbReference type="ARBA" id="ARBA00023002"/>
    </source>
</evidence>
<keyword evidence="7" id="KW-0560">Oxidoreductase</keyword>
<dbReference type="GeneTree" id="ENSGT00390000000537"/>
<evidence type="ECO:0000313" key="10">
    <source>
        <dbReference type="Ensembl" id="ENSOGAP00000017512.1"/>
    </source>
</evidence>
<evidence type="ECO:0000256" key="2">
    <source>
        <dbReference type="ARBA" id="ARBA00008758"/>
    </source>
</evidence>
<comment type="similarity">
    <text evidence="2">Belongs to the P33MONOX family.</text>
</comment>
<name>H0XN21_OTOGA</name>
<feature type="region of interest" description="Disordered" evidence="9">
    <location>
        <begin position="160"/>
        <end position="306"/>
    </location>
</feature>
<dbReference type="Proteomes" id="UP000005225">
    <property type="component" value="Unassembled WGS sequence"/>
</dbReference>
<dbReference type="EMBL" id="AAQR03006276">
    <property type="status" value="NOT_ANNOTATED_CDS"/>
    <property type="molecule type" value="Genomic_DNA"/>
</dbReference>
<dbReference type="eggNOG" id="ENOG502QRB0">
    <property type="taxonomic scope" value="Eukaryota"/>
</dbReference>
<evidence type="ECO:0000313" key="11">
    <source>
        <dbReference type="Proteomes" id="UP000005225"/>
    </source>
</evidence>
<accession>H0XN21</accession>
<keyword evidence="6" id="KW-0521">NADP</keyword>
<evidence type="ECO:0000256" key="8">
    <source>
        <dbReference type="ARBA" id="ARBA00025240"/>
    </source>
</evidence>
<proteinExistence type="inferred from homology"/>
<dbReference type="GO" id="GO:0016491">
    <property type="term" value="F:oxidoreductase activity"/>
    <property type="evidence" value="ECO:0007669"/>
    <property type="project" value="UniProtKB-KW"/>
</dbReference>
<dbReference type="PANTHER" id="PTHR28342">
    <property type="entry name" value="MONOOXYGENASE P33MONOX-RELATED"/>
    <property type="match status" value="1"/>
</dbReference>
<dbReference type="InterPro" id="IPR026759">
    <property type="entry name" value="P33MONOX"/>
</dbReference>
<dbReference type="FunCoup" id="H0XN21">
    <property type="interactions" value="189"/>
</dbReference>
<evidence type="ECO:0000256" key="6">
    <source>
        <dbReference type="ARBA" id="ARBA00022857"/>
    </source>
</evidence>
<protein>
    <recommendedName>
        <fullName evidence="4">Putative monooxygenase p33MONOX</fullName>
    </recommendedName>
</protein>
<reference evidence="10" key="2">
    <citation type="submission" date="2025-08" db="UniProtKB">
        <authorList>
            <consortium name="Ensembl"/>
        </authorList>
    </citation>
    <scope>IDENTIFICATION</scope>
</reference>
<evidence type="ECO:0000256" key="9">
    <source>
        <dbReference type="SAM" id="MobiDB-lite"/>
    </source>
</evidence>
<evidence type="ECO:0000256" key="1">
    <source>
        <dbReference type="ARBA" id="ARBA00004496"/>
    </source>
</evidence>
<evidence type="ECO:0000256" key="5">
    <source>
        <dbReference type="ARBA" id="ARBA00022490"/>
    </source>
</evidence>
<dbReference type="Pfam" id="PF15302">
    <property type="entry name" value="P33MONOX"/>
    <property type="match status" value="1"/>
</dbReference>
<dbReference type="PANTHER" id="PTHR28342:SF1">
    <property type="entry name" value="MONOOXYGENASE P33MONOX-RELATED"/>
    <property type="match status" value="1"/>
</dbReference>
<gene>
    <name evidence="10" type="primary">KIAA1191</name>
</gene>
<reference evidence="11" key="1">
    <citation type="submission" date="2011-03" db="EMBL/GenBank/DDBJ databases">
        <title>Version 3 of the genome sequence of Otolemur garnettii (Bushbaby).</title>
        <authorList>
            <consortium name="The Broad Institute Genome Sequencing Platform"/>
            <person name="Di Palma F."/>
            <person name="Johnson J."/>
            <person name="Lander E.S."/>
            <person name="Lindblad-Toh K."/>
            <person name="Jaffe D.B."/>
            <person name="Gnerre S."/>
            <person name="MacCallum I."/>
            <person name="Przybylski D."/>
            <person name="Ribeiro F.J."/>
            <person name="Burton J.N."/>
            <person name="Walker B.J."/>
            <person name="Sharpe T."/>
            <person name="Hall G."/>
        </authorList>
    </citation>
    <scope>NUCLEOTIDE SEQUENCE [LARGE SCALE GENOMIC DNA]</scope>
</reference>
<dbReference type="Ensembl" id="ENSOGAT00000029767.1">
    <property type="protein sequence ID" value="ENSOGAP00000017512.1"/>
    <property type="gene ID" value="ENSOGAG00000008281.2"/>
</dbReference>
<keyword evidence="11" id="KW-1185">Reference proteome</keyword>
<organism evidence="10 11">
    <name type="scientific">Otolemur garnettii</name>
    <name type="common">Small-eared galago</name>
    <name type="synonym">Garnett's greater bushbaby</name>
    <dbReference type="NCBI Taxonomy" id="30611"/>
    <lineage>
        <taxon>Eukaryota</taxon>
        <taxon>Metazoa</taxon>
        <taxon>Chordata</taxon>
        <taxon>Craniata</taxon>
        <taxon>Vertebrata</taxon>
        <taxon>Euteleostomi</taxon>
        <taxon>Mammalia</taxon>
        <taxon>Eutheria</taxon>
        <taxon>Euarchontoglires</taxon>
        <taxon>Primates</taxon>
        <taxon>Strepsirrhini</taxon>
        <taxon>Lorisiformes</taxon>
        <taxon>Galagidae</taxon>
        <taxon>Otolemur</taxon>
    </lineage>
</organism>